<sequence length="461" mass="49674">MRSAAPKKAVKMPYNTRRKSLSLPSLGIHLPVTHASRAATAAAAANRSSPTSTAPSDQQPPLKKIKQSHASSSSPSSSSKPLSHMSPPSKPEPAAKSILKYEHTPPPSPEADAVEDEGAPRREIDLEGINDDIVEAVIVQLQRTANRPHLVKELAAILSTSVKIVETSANPSAIISSRLSTYLKRSCWSALAPCPLAKELETVHPRRTYFYLTTYRHQPIPSPSTAASSSTAFPQRSIISPSLSSTESRSEDDVDAERRRQLSPSPEVDLSSPELDDAGCSDSNGSVAPPTPSGSFSGRLTSDARAGLVRNHRAASPPLEKDEKEFTQTARGMQRRQLLSEKLREGAAAASHIPSFSFSGEAEVKIMDLDGDGDLFGEHDHHGKGDNGGLHGFVSSPAMKPVGGLMAGMMPLLSSPASISVLKRPFEDMDEVWTKDEMEWDSRSPENIDLEELDGMFDCFE</sequence>
<dbReference type="AlphaFoldDB" id="A0A177ALR1"/>
<feature type="region of interest" description="Disordered" evidence="1">
    <location>
        <begin position="1"/>
        <end position="25"/>
    </location>
</feature>
<dbReference type="Proteomes" id="UP000077154">
    <property type="component" value="Unassembled WGS sequence"/>
</dbReference>
<evidence type="ECO:0000259" key="2">
    <source>
        <dbReference type="Pfam" id="PF25318"/>
    </source>
</evidence>
<evidence type="ECO:0000313" key="3">
    <source>
        <dbReference type="EMBL" id="OAF62442.1"/>
    </source>
</evidence>
<name>A0A177ALR1_9PEZI</name>
<dbReference type="RefSeq" id="XP_024327714.1">
    <property type="nucleotide sequence ID" value="XM_024464942.1"/>
</dbReference>
<accession>A0A177ALR1</accession>
<dbReference type="Pfam" id="PF25318">
    <property type="entry name" value="WHD_GDS1"/>
    <property type="match status" value="1"/>
</dbReference>
<dbReference type="VEuPathDB" id="FungiDB:GMDG_00517"/>
<feature type="compositionally biased region" description="Basic and acidic residues" evidence="1">
    <location>
        <begin position="248"/>
        <end position="260"/>
    </location>
</feature>
<evidence type="ECO:0000256" key="1">
    <source>
        <dbReference type="SAM" id="MobiDB-lite"/>
    </source>
</evidence>
<dbReference type="GeneID" id="36284350"/>
<protein>
    <recommendedName>
        <fullName evidence="2">GDS1 winged helix domain-containing protein</fullName>
    </recommendedName>
</protein>
<feature type="compositionally biased region" description="Low complexity" evidence="1">
    <location>
        <begin position="68"/>
        <end position="94"/>
    </location>
</feature>
<gene>
    <name evidence="3" type="ORF">VC83_01259</name>
</gene>
<dbReference type="InterPro" id="IPR057511">
    <property type="entry name" value="WH_GDS1"/>
</dbReference>
<dbReference type="EMBL" id="KV441387">
    <property type="protein sequence ID" value="OAF62442.1"/>
    <property type="molecule type" value="Genomic_DNA"/>
</dbReference>
<reference evidence="3" key="1">
    <citation type="submission" date="2016-03" db="EMBL/GenBank/DDBJ databases">
        <title>Updated assembly of Pseudogymnoascus destructans, the fungus causing white-nose syndrome of bats.</title>
        <authorList>
            <person name="Palmer J.M."/>
            <person name="Drees K.P."/>
            <person name="Foster J.T."/>
            <person name="Lindner D.L."/>
        </authorList>
    </citation>
    <scope>NUCLEOTIDE SEQUENCE [LARGE SCALE GENOMIC DNA]</scope>
    <source>
        <strain evidence="3">20631-21</strain>
    </source>
</reference>
<dbReference type="OrthoDB" id="4150221at2759"/>
<feature type="region of interest" description="Disordered" evidence="1">
    <location>
        <begin position="220"/>
        <end position="336"/>
    </location>
</feature>
<feature type="compositionally biased region" description="Low complexity" evidence="1">
    <location>
        <begin position="223"/>
        <end position="247"/>
    </location>
</feature>
<organism evidence="3">
    <name type="scientific">Pseudogymnoascus destructans</name>
    <dbReference type="NCBI Taxonomy" id="655981"/>
    <lineage>
        <taxon>Eukaryota</taxon>
        <taxon>Fungi</taxon>
        <taxon>Dikarya</taxon>
        <taxon>Ascomycota</taxon>
        <taxon>Pezizomycotina</taxon>
        <taxon>Leotiomycetes</taxon>
        <taxon>Thelebolales</taxon>
        <taxon>Thelebolaceae</taxon>
        <taxon>Pseudogymnoascus</taxon>
    </lineage>
</organism>
<proteinExistence type="predicted"/>
<feature type="domain" description="GDS1 winged helix" evidence="2">
    <location>
        <begin position="125"/>
        <end position="219"/>
    </location>
</feature>
<feature type="region of interest" description="Disordered" evidence="1">
    <location>
        <begin position="37"/>
        <end position="94"/>
    </location>
</feature>
<feature type="compositionally biased region" description="Low complexity" evidence="1">
    <location>
        <begin position="37"/>
        <end position="56"/>
    </location>
</feature>
<dbReference type="eggNOG" id="ENOG502S2UH">
    <property type="taxonomic scope" value="Eukaryota"/>
</dbReference>